<name>A0ABX3HGT8_PAEBO</name>
<evidence type="ECO:0000313" key="2">
    <source>
        <dbReference type="EMBL" id="OMD49198.1"/>
    </source>
</evidence>
<gene>
    <name evidence="2" type="ORF">BSK56_10265</name>
</gene>
<dbReference type="EMBL" id="MPTB01000010">
    <property type="protein sequence ID" value="OMD49198.1"/>
    <property type="molecule type" value="Genomic_DNA"/>
</dbReference>
<feature type="transmembrane region" description="Helical" evidence="1">
    <location>
        <begin position="118"/>
        <end position="134"/>
    </location>
</feature>
<protein>
    <recommendedName>
        <fullName evidence="4">DUF2569 domain-containing protein</fullName>
    </recommendedName>
</protein>
<feature type="transmembrane region" description="Helical" evidence="1">
    <location>
        <begin position="84"/>
        <end position="106"/>
    </location>
</feature>
<dbReference type="Pfam" id="PF10754">
    <property type="entry name" value="DUF2569"/>
    <property type="match status" value="1"/>
</dbReference>
<keyword evidence="1" id="KW-0812">Transmembrane</keyword>
<dbReference type="RefSeq" id="WP_076110433.1">
    <property type="nucleotide sequence ID" value="NZ_MPTB01000010.1"/>
</dbReference>
<keyword evidence="3" id="KW-1185">Reference proteome</keyword>
<feature type="transmembrane region" description="Helical" evidence="1">
    <location>
        <begin position="31"/>
        <end position="51"/>
    </location>
</feature>
<feature type="transmembrane region" description="Helical" evidence="1">
    <location>
        <begin position="146"/>
        <end position="165"/>
    </location>
</feature>
<proteinExistence type="predicted"/>
<keyword evidence="1" id="KW-0472">Membrane</keyword>
<sequence length="175" mass="20453">MVDSKFNLDALSGSSISNDTEIHKAYGHQGFGGWLIFFQISIWLGFMIVIIKFSKDLVLDEFSSIMKVTEKSWELSPEYVFSHWLAYLQNPFDIVMLLVIIILFYFKKKQTIHWVRGYLIVISLISIANCWLSYYSGNYYRGEPLIMVTIVSVIKNLIWTAYFTLSERVENTFDQ</sequence>
<reference evidence="2 3" key="1">
    <citation type="submission" date="2016-10" db="EMBL/GenBank/DDBJ databases">
        <title>Paenibacillus species isolates.</title>
        <authorList>
            <person name="Beno S.M."/>
        </authorList>
    </citation>
    <scope>NUCLEOTIDE SEQUENCE [LARGE SCALE GENOMIC DNA]</scope>
    <source>
        <strain evidence="2 3">FSL H7-0744</strain>
    </source>
</reference>
<dbReference type="InterPro" id="IPR019690">
    <property type="entry name" value="DUF2569"/>
</dbReference>
<evidence type="ECO:0000313" key="3">
    <source>
        <dbReference type="Proteomes" id="UP000187412"/>
    </source>
</evidence>
<evidence type="ECO:0008006" key="4">
    <source>
        <dbReference type="Google" id="ProtNLM"/>
    </source>
</evidence>
<accession>A0ABX3HGT8</accession>
<keyword evidence="1" id="KW-1133">Transmembrane helix</keyword>
<dbReference type="Proteomes" id="UP000187412">
    <property type="component" value="Unassembled WGS sequence"/>
</dbReference>
<comment type="caution">
    <text evidence="2">The sequence shown here is derived from an EMBL/GenBank/DDBJ whole genome shotgun (WGS) entry which is preliminary data.</text>
</comment>
<evidence type="ECO:0000256" key="1">
    <source>
        <dbReference type="SAM" id="Phobius"/>
    </source>
</evidence>
<organism evidence="2 3">
    <name type="scientific">Paenibacillus borealis</name>
    <dbReference type="NCBI Taxonomy" id="160799"/>
    <lineage>
        <taxon>Bacteria</taxon>
        <taxon>Bacillati</taxon>
        <taxon>Bacillota</taxon>
        <taxon>Bacilli</taxon>
        <taxon>Bacillales</taxon>
        <taxon>Paenibacillaceae</taxon>
        <taxon>Paenibacillus</taxon>
    </lineage>
</organism>